<sequence length="66" mass="7668">MDNSRTLYQIKEDVLMETVKDISQTEPGERFEYVVVENDSSQKVGDKMEYPEVGRRLSKKSILTII</sequence>
<keyword evidence="2" id="KW-1185">Reference proteome</keyword>
<dbReference type="AlphaFoldDB" id="A0A9W4T6G1"/>
<protein>
    <submittedName>
        <fullName evidence="1">13990_t:CDS:1</fullName>
    </submittedName>
</protein>
<name>A0A9W4T6G1_9GLOM</name>
<organism evidence="1 2">
    <name type="scientific">Funneliformis geosporum</name>
    <dbReference type="NCBI Taxonomy" id="1117311"/>
    <lineage>
        <taxon>Eukaryota</taxon>
        <taxon>Fungi</taxon>
        <taxon>Fungi incertae sedis</taxon>
        <taxon>Mucoromycota</taxon>
        <taxon>Glomeromycotina</taxon>
        <taxon>Glomeromycetes</taxon>
        <taxon>Glomerales</taxon>
        <taxon>Glomeraceae</taxon>
        <taxon>Funneliformis</taxon>
    </lineage>
</organism>
<gene>
    <name evidence="1" type="ORF">FWILDA_LOCUS16142</name>
</gene>
<reference evidence="1" key="1">
    <citation type="submission" date="2022-08" db="EMBL/GenBank/DDBJ databases">
        <authorList>
            <person name="Kallberg Y."/>
            <person name="Tangrot J."/>
            <person name="Rosling A."/>
        </authorList>
    </citation>
    <scope>NUCLEOTIDE SEQUENCE</scope>
    <source>
        <strain evidence="1">Wild A</strain>
    </source>
</reference>
<dbReference type="Proteomes" id="UP001153678">
    <property type="component" value="Unassembled WGS sequence"/>
</dbReference>
<dbReference type="EMBL" id="CAMKVN010009816">
    <property type="protein sequence ID" value="CAI2193572.1"/>
    <property type="molecule type" value="Genomic_DNA"/>
</dbReference>
<evidence type="ECO:0000313" key="1">
    <source>
        <dbReference type="EMBL" id="CAI2193572.1"/>
    </source>
</evidence>
<evidence type="ECO:0000313" key="2">
    <source>
        <dbReference type="Proteomes" id="UP001153678"/>
    </source>
</evidence>
<comment type="caution">
    <text evidence="1">The sequence shown here is derived from an EMBL/GenBank/DDBJ whole genome shotgun (WGS) entry which is preliminary data.</text>
</comment>
<accession>A0A9W4T6G1</accession>
<proteinExistence type="predicted"/>